<sequence>MRRILAPIVLATPLALASCGGSSADDHSISVDEWAGRMACIQAFDDQNEKTANMPVAAHAPNALFRMHDDGDSGSMEWVATVYTHAGIPWDHDVSCVAQFGNPTPEVTYLHAEISK</sequence>
<gene>
    <name evidence="2" type="ORF">HF853_07950</name>
</gene>
<feature type="signal peptide" evidence="1">
    <location>
        <begin position="1"/>
        <end position="24"/>
    </location>
</feature>
<evidence type="ECO:0000313" key="3">
    <source>
        <dbReference type="Proteomes" id="UP000544551"/>
    </source>
</evidence>
<comment type="caution">
    <text evidence="2">The sequence shown here is derived from an EMBL/GenBank/DDBJ whole genome shotgun (WGS) entry which is preliminary data.</text>
</comment>
<accession>A0AB36CLB4</accession>
<name>A0AB36CLB4_9CORY</name>
<evidence type="ECO:0000313" key="2">
    <source>
        <dbReference type="EMBL" id="NME89598.1"/>
    </source>
</evidence>
<keyword evidence="1" id="KW-0732">Signal</keyword>
<dbReference type="Proteomes" id="UP000544551">
    <property type="component" value="Unassembled WGS sequence"/>
</dbReference>
<protein>
    <recommendedName>
        <fullName evidence="4">Lipoprotein</fullName>
    </recommendedName>
</protein>
<dbReference type="EMBL" id="JABAFZ010000006">
    <property type="protein sequence ID" value="NME89598.1"/>
    <property type="molecule type" value="Genomic_DNA"/>
</dbReference>
<reference evidence="2 3" key="1">
    <citation type="submission" date="2020-04" db="EMBL/GenBank/DDBJ databases">
        <authorList>
            <person name="Hitch T.C.A."/>
            <person name="Wylensek D."/>
            <person name="Clavel T."/>
        </authorList>
    </citation>
    <scope>NUCLEOTIDE SEQUENCE [LARGE SCALE GENOMIC DNA]</scope>
    <source>
        <strain evidence="2 3">BL-383-APC-3D</strain>
    </source>
</reference>
<proteinExistence type="predicted"/>
<organism evidence="2 3">
    <name type="scientific">Corynebacterium stationis</name>
    <dbReference type="NCBI Taxonomy" id="1705"/>
    <lineage>
        <taxon>Bacteria</taxon>
        <taxon>Bacillati</taxon>
        <taxon>Actinomycetota</taxon>
        <taxon>Actinomycetes</taxon>
        <taxon>Mycobacteriales</taxon>
        <taxon>Corynebacteriaceae</taxon>
        <taxon>Corynebacterium</taxon>
    </lineage>
</organism>
<evidence type="ECO:0008006" key="4">
    <source>
        <dbReference type="Google" id="ProtNLM"/>
    </source>
</evidence>
<dbReference type="PROSITE" id="PS51257">
    <property type="entry name" value="PROKAR_LIPOPROTEIN"/>
    <property type="match status" value="1"/>
</dbReference>
<dbReference type="RefSeq" id="WP_168969875.1">
    <property type="nucleotide sequence ID" value="NZ_JABAFZ010000006.1"/>
</dbReference>
<dbReference type="AlphaFoldDB" id="A0AB36CLB4"/>
<feature type="chain" id="PRO_5044279492" description="Lipoprotein" evidence="1">
    <location>
        <begin position="25"/>
        <end position="116"/>
    </location>
</feature>
<evidence type="ECO:0000256" key="1">
    <source>
        <dbReference type="SAM" id="SignalP"/>
    </source>
</evidence>